<sequence length="90" mass="10131">MKKFIPCCLFLALLIYSPSFAAGQTPDELRLEIIRAQRQTAISDFARGQTSIENGQLLMQDAQRRAQELNAQEKALVEKIEAGKKKEPKP</sequence>
<dbReference type="EMBL" id="LCPK01000004">
    <property type="protein sequence ID" value="KKU98291.1"/>
    <property type="molecule type" value="Genomic_DNA"/>
</dbReference>
<feature type="signal peptide" evidence="2">
    <location>
        <begin position="1"/>
        <end position="21"/>
    </location>
</feature>
<dbReference type="AlphaFoldDB" id="A0A0G1UW61"/>
<evidence type="ECO:0008006" key="5">
    <source>
        <dbReference type="Google" id="ProtNLM"/>
    </source>
</evidence>
<feature type="coiled-coil region" evidence="1">
    <location>
        <begin position="52"/>
        <end position="86"/>
    </location>
</feature>
<evidence type="ECO:0000256" key="2">
    <source>
        <dbReference type="SAM" id="SignalP"/>
    </source>
</evidence>
<proteinExistence type="predicted"/>
<keyword evidence="1" id="KW-0175">Coiled coil</keyword>
<keyword evidence="2" id="KW-0732">Signal</keyword>
<organism evidence="3 4">
    <name type="scientific">Candidatus Amesbacteria bacterium GW2011_GWB1_48_13</name>
    <dbReference type="NCBI Taxonomy" id="1618362"/>
    <lineage>
        <taxon>Bacteria</taxon>
        <taxon>Candidatus Amesiibacteriota</taxon>
    </lineage>
</organism>
<evidence type="ECO:0000313" key="3">
    <source>
        <dbReference type="EMBL" id="KKU98291.1"/>
    </source>
</evidence>
<name>A0A0G1UW61_9BACT</name>
<evidence type="ECO:0000313" key="4">
    <source>
        <dbReference type="Proteomes" id="UP000034694"/>
    </source>
</evidence>
<feature type="chain" id="PRO_5002540076" description="DUF5667 domain-containing protein" evidence="2">
    <location>
        <begin position="22"/>
        <end position="90"/>
    </location>
</feature>
<accession>A0A0G1UW61</accession>
<dbReference type="Proteomes" id="UP000034694">
    <property type="component" value="Unassembled WGS sequence"/>
</dbReference>
<evidence type="ECO:0000256" key="1">
    <source>
        <dbReference type="SAM" id="Coils"/>
    </source>
</evidence>
<protein>
    <recommendedName>
        <fullName evidence="5">DUF5667 domain-containing protein</fullName>
    </recommendedName>
</protein>
<reference evidence="3 4" key="1">
    <citation type="journal article" date="2015" name="Nature">
        <title>rRNA introns, odd ribosomes, and small enigmatic genomes across a large radiation of phyla.</title>
        <authorList>
            <person name="Brown C.T."/>
            <person name="Hug L.A."/>
            <person name="Thomas B.C."/>
            <person name="Sharon I."/>
            <person name="Castelle C.J."/>
            <person name="Singh A."/>
            <person name="Wilkins M.J."/>
            <person name="Williams K.H."/>
            <person name="Banfield J.F."/>
        </authorList>
    </citation>
    <scope>NUCLEOTIDE SEQUENCE [LARGE SCALE GENOMIC DNA]</scope>
</reference>
<gene>
    <name evidence="3" type="ORF">UY28_C0004G0029</name>
</gene>
<comment type="caution">
    <text evidence="3">The sequence shown here is derived from an EMBL/GenBank/DDBJ whole genome shotgun (WGS) entry which is preliminary data.</text>
</comment>